<organism evidence="1">
    <name type="scientific">Phytophthora nicotianae</name>
    <name type="common">Potato buckeye rot agent</name>
    <name type="synonym">Phytophthora parasitica</name>
    <dbReference type="NCBI Taxonomy" id="4792"/>
    <lineage>
        <taxon>Eukaryota</taxon>
        <taxon>Sar</taxon>
        <taxon>Stramenopiles</taxon>
        <taxon>Oomycota</taxon>
        <taxon>Peronosporomycetes</taxon>
        <taxon>Peronosporales</taxon>
        <taxon>Peronosporaceae</taxon>
        <taxon>Phytophthora</taxon>
    </lineage>
</organism>
<dbReference type="AlphaFoldDB" id="W2HHS4"/>
<gene>
    <name evidence="1" type="ORF">L915_02863</name>
</gene>
<accession>W2HHS4</accession>
<protein>
    <recommendedName>
        <fullName evidence="2">RxLR effector protein</fullName>
    </recommendedName>
</protein>
<reference evidence="1" key="1">
    <citation type="submission" date="2013-11" db="EMBL/GenBank/DDBJ databases">
        <title>The Genome Sequence of Phytophthora parasitica CJ02B3.</title>
        <authorList>
            <consortium name="The Broad Institute Genomics Platform"/>
            <person name="Russ C."/>
            <person name="Tyler B."/>
            <person name="Panabieres F."/>
            <person name="Shan W."/>
            <person name="Tripathy S."/>
            <person name="Grunwald N."/>
            <person name="Machado M."/>
            <person name="Johnson C.S."/>
            <person name="Arredondo F."/>
            <person name="Hong C."/>
            <person name="Coffey M."/>
            <person name="Young S.K."/>
            <person name="Zeng Q."/>
            <person name="Gargeya S."/>
            <person name="Fitzgerald M."/>
            <person name="Abouelleil A."/>
            <person name="Alvarado L."/>
            <person name="Chapman S.B."/>
            <person name="Gainer-Dewar J."/>
            <person name="Goldberg J."/>
            <person name="Griggs A."/>
            <person name="Gujja S."/>
            <person name="Hansen M."/>
            <person name="Howarth C."/>
            <person name="Imamovic A."/>
            <person name="Ireland A."/>
            <person name="Larimer J."/>
            <person name="McCowan C."/>
            <person name="Murphy C."/>
            <person name="Pearson M."/>
            <person name="Poon T.W."/>
            <person name="Priest M."/>
            <person name="Roberts A."/>
            <person name="Saif S."/>
            <person name="Shea T."/>
            <person name="Sykes S."/>
            <person name="Wortman J."/>
            <person name="Nusbaum C."/>
            <person name="Birren B."/>
        </authorList>
    </citation>
    <scope>NUCLEOTIDE SEQUENCE [LARGE SCALE GENOMIC DNA]</scope>
    <source>
        <strain evidence="1">CJ02B3</strain>
    </source>
</reference>
<dbReference type="Proteomes" id="UP000053236">
    <property type="component" value="Unassembled WGS sequence"/>
</dbReference>
<evidence type="ECO:0000313" key="1">
    <source>
        <dbReference type="EMBL" id="ETK94026.1"/>
    </source>
</evidence>
<sequence>MAEGDDISEERVNDRRLLGTSLLKNLANSEKFKKFTTAVKERLTSDNQRATNKLFASLKVGEAKENIFESSAFKEWIKRVTKNYKRDPQKGEVAMFFSLAAHYDDAALAKLLFQAQQSPKTRTMAKKFEVMQLYNWITQERTSDDVFNLLKLKADDKNLFKNPLLKTWISYAIELKDDAYDALYLKLTKHYDDYALARMLISAKDDANPIVRKVEQAQFKSWLADGKTADGAFNILKLNAEKGDGLLENPALSTWITYVTQLGKDDPYHMLLLKLTRHYSDDELANVLLTAKAGGGTYRIAGKLEQDQLKTWVRNGKTADDVFKLLKLHADTGDEILKNPLLNLWFSYVEKLKQDPNELLYMKLKTQVGDAGFVKALVAARRDLSAQGLFDTLRKAQLNNWVRAGSSVDDIYNLLKLNKEGDKIFESPMFGTWTSYAMKLDKANADELLFSVMKKHYSAESLENMIIQAKDRVTTKNIASKLEEELWRNQGKTADDVFDILKLEKKGDGIFEDPALSTWISYVNKLNKHKETPEKFAVISELEEHFQRMDLARMLYDAKREAKTRDVKQLVSDLQDEQFEKWMAEDLNPIIIGVLVESTDRKHPSNLGVTLDYHDFVSARTKSE</sequence>
<dbReference type="VEuPathDB" id="FungiDB:PPTG_19511"/>
<dbReference type="EMBL" id="KI684747">
    <property type="protein sequence ID" value="ETK94026.1"/>
    <property type="molecule type" value="Genomic_DNA"/>
</dbReference>
<proteinExistence type="predicted"/>
<dbReference type="VEuPathDB" id="FungiDB:PPTG_05680"/>
<name>W2HHS4_PHYNI</name>
<evidence type="ECO:0008006" key="2">
    <source>
        <dbReference type="Google" id="ProtNLM"/>
    </source>
</evidence>